<dbReference type="AlphaFoldDB" id="A0A1B8H3W3"/>
<dbReference type="PANTHER" id="PTHR43765:SF2">
    <property type="entry name" value="2-DEHYDROPANTOATE 2-REDUCTASE"/>
    <property type="match status" value="1"/>
</dbReference>
<dbReference type="UniPathway" id="UPA00028">
    <property type="reaction ID" value="UER00004"/>
</dbReference>
<evidence type="ECO:0000256" key="4">
    <source>
        <dbReference type="ARBA" id="ARBA00019465"/>
    </source>
</evidence>
<comment type="similarity">
    <text evidence="2 10">Belongs to the ketopantoate reductase family.</text>
</comment>
<dbReference type="InterPro" id="IPR050838">
    <property type="entry name" value="Ketopantoate_reductase"/>
</dbReference>
<dbReference type="GO" id="GO:0015940">
    <property type="term" value="P:pantothenate biosynthetic process"/>
    <property type="evidence" value="ECO:0007669"/>
    <property type="project" value="UniProtKB-UniPathway"/>
</dbReference>
<evidence type="ECO:0000313" key="14">
    <source>
        <dbReference type="Proteomes" id="UP000092247"/>
    </source>
</evidence>
<evidence type="ECO:0000256" key="8">
    <source>
        <dbReference type="ARBA" id="ARBA00032024"/>
    </source>
</evidence>
<dbReference type="NCBIfam" id="TIGR00745">
    <property type="entry name" value="apbA_panE"/>
    <property type="match status" value="1"/>
</dbReference>
<evidence type="ECO:0000256" key="3">
    <source>
        <dbReference type="ARBA" id="ARBA00013014"/>
    </source>
</evidence>
<keyword evidence="7 10" id="KW-0560">Oxidoreductase</keyword>
<dbReference type="InterPro" id="IPR003710">
    <property type="entry name" value="ApbA"/>
</dbReference>
<evidence type="ECO:0000256" key="10">
    <source>
        <dbReference type="RuleBase" id="RU362068"/>
    </source>
</evidence>
<evidence type="ECO:0000259" key="11">
    <source>
        <dbReference type="Pfam" id="PF02558"/>
    </source>
</evidence>
<dbReference type="InterPro" id="IPR036291">
    <property type="entry name" value="NAD(P)-bd_dom_sf"/>
</dbReference>
<dbReference type="InterPro" id="IPR013332">
    <property type="entry name" value="KPR_N"/>
</dbReference>
<dbReference type="Pfam" id="PF02558">
    <property type="entry name" value="ApbA"/>
    <property type="match status" value="1"/>
</dbReference>
<dbReference type="SUPFAM" id="SSF48179">
    <property type="entry name" value="6-phosphogluconate dehydrogenase C-terminal domain-like"/>
    <property type="match status" value="1"/>
</dbReference>
<evidence type="ECO:0000256" key="6">
    <source>
        <dbReference type="ARBA" id="ARBA00022857"/>
    </source>
</evidence>
<proteinExistence type="inferred from homology"/>
<dbReference type="GO" id="GO:0008677">
    <property type="term" value="F:2-dehydropantoate 2-reductase activity"/>
    <property type="evidence" value="ECO:0007669"/>
    <property type="project" value="UniProtKB-EC"/>
</dbReference>
<dbReference type="STRING" id="368603.AYY16_15860"/>
<evidence type="ECO:0000259" key="12">
    <source>
        <dbReference type="Pfam" id="PF08546"/>
    </source>
</evidence>
<dbReference type="GO" id="GO:0005737">
    <property type="term" value="C:cytoplasm"/>
    <property type="evidence" value="ECO:0007669"/>
    <property type="project" value="TreeGrafter"/>
</dbReference>
<evidence type="ECO:0000256" key="2">
    <source>
        <dbReference type="ARBA" id="ARBA00007870"/>
    </source>
</evidence>
<evidence type="ECO:0000313" key="13">
    <source>
        <dbReference type="EMBL" id="OBU03745.1"/>
    </source>
</evidence>
<evidence type="ECO:0000256" key="1">
    <source>
        <dbReference type="ARBA" id="ARBA00004994"/>
    </source>
</evidence>
<dbReference type="EMBL" id="LZEX01000042">
    <property type="protein sequence ID" value="OBU03745.1"/>
    <property type="molecule type" value="Genomic_DNA"/>
</dbReference>
<evidence type="ECO:0000256" key="5">
    <source>
        <dbReference type="ARBA" id="ARBA00022655"/>
    </source>
</evidence>
<comment type="catalytic activity">
    <reaction evidence="9 10">
        <text>(R)-pantoate + NADP(+) = 2-dehydropantoate + NADPH + H(+)</text>
        <dbReference type="Rhea" id="RHEA:16233"/>
        <dbReference type="ChEBI" id="CHEBI:11561"/>
        <dbReference type="ChEBI" id="CHEBI:15378"/>
        <dbReference type="ChEBI" id="CHEBI:15980"/>
        <dbReference type="ChEBI" id="CHEBI:57783"/>
        <dbReference type="ChEBI" id="CHEBI:58349"/>
        <dbReference type="EC" id="1.1.1.169"/>
    </reaction>
</comment>
<reference evidence="13 14" key="1">
    <citation type="submission" date="2016-06" db="EMBL/GenBank/DDBJ databases">
        <authorList>
            <person name="Kjaerup R.B."/>
            <person name="Dalgaard T.S."/>
            <person name="Juul-Madsen H.R."/>
        </authorList>
    </citation>
    <scope>NUCLEOTIDE SEQUENCE [LARGE SCALE GENOMIC DNA]</scope>
    <source>
        <strain evidence="13 14">GCSL-Mp3</strain>
    </source>
</reference>
<dbReference type="NCBIfam" id="NF005087">
    <property type="entry name" value="PRK06522.1-1"/>
    <property type="match status" value="1"/>
</dbReference>
<comment type="caution">
    <text evidence="13">The sequence shown here is derived from an EMBL/GenBank/DDBJ whole genome shotgun (WGS) entry which is preliminary data.</text>
</comment>
<comment type="function">
    <text evidence="10">Catalyzes the NADPH-dependent reduction of ketopantoate into pantoic acid.</text>
</comment>
<gene>
    <name evidence="13" type="ORF">AYY17_09205</name>
</gene>
<dbReference type="InterPro" id="IPR013328">
    <property type="entry name" value="6PGD_dom2"/>
</dbReference>
<dbReference type="InterPro" id="IPR008927">
    <property type="entry name" value="6-PGluconate_DH-like_C_sf"/>
</dbReference>
<dbReference type="GO" id="GO:0050661">
    <property type="term" value="F:NADP binding"/>
    <property type="evidence" value="ECO:0007669"/>
    <property type="project" value="TreeGrafter"/>
</dbReference>
<dbReference type="InterPro" id="IPR013752">
    <property type="entry name" value="KPA_reductase"/>
</dbReference>
<sequence length="300" mass="33526">MKITVLGCGAIGKLWLAALSGNHEVQGWLRIPQPYLNVNIDSLNGEPFYGQFTTNDPEFLAETELLLVCLKAWQASEAVNQLLPQIPESCPVLLLHNGMGVARELSRVTNPLLTGVTSHGASEENGLLHHNRNGMTHIGPVNDRARHYGYLADILHDALPDVAWHNEIDAASWQKLAVNCVISPLTVIYDCKNGGLMAHLPQVRELCDEVALVMQREGIHTDSADIYEYILHVIEKTADSSSSMRQDILYGRYTEIDYITGYLLQRARYHGILLPENIHVYSLVKQKEEQNAPFSSHLSR</sequence>
<dbReference type="PANTHER" id="PTHR43765">
    <property type="entry name" value="2-DEHYDROPANTOATE 2-REDUCTASE-RELATED"/>
    <property type="match status" value="1"/>
</dbReference>
<dbReference type="RefSeq" id="WP_067425217.1">
    <property type="nucleotide sequence ID" value="NZ_CBCPID010000013.1"/>
</dbReference>
<feature type="domain" description="Ketopantoate reductase N-terminal" evidence="11">
    <location>
        <begin position="3"/>
        <end position="142"/>
    </location>
</feature>
<keyword evidence="6 10" id="KW-0521">NADP</keyword>
<protein>
    <recommendedName>
        <fullName evidence="4 10">2-dehydropantoate 2-reductase</fullName>
        <ecNumber evidence="3 10">1.1.1.169</ecNumber>
    </recommendedName>
    <alternativeName>
        <fullName evidence="8 10">Ketopantoate reductase</fullName>
    </alternativeName>
</protein>
<name>A0A1B8H3W3_9GAMM</name>
<dbReference type="EC" id="1.1.1.169" evidence="3 10"/>
<keyword evidence="5 10" id="KW-0566">Pantothenate biosynthesis</keyword>
<dbReference type="SUPFAM" id="SSF51735">
    <property type="entry name" value="NAD(P)-binding Rossmann-fold domains"/>
    <property type="match status" value="1"/>
</dbReference>
<dbReference type="Pfam" id="PF08546">
    <property type="entry name" value="ApbA_C"/>
    <property type="match status" value="1"/>
</dbReference>
<dbReference type="Proteomes" id="UP000092247">
    <property type="component" value="Unassembled WGS sequence"/>
</dbReference>
<comment type="pathway">
    <text evidence="1 10">Cofactor biosynthesis; (R)-pantothenate biosynthesis; (R)-pantoate from 3-methyl-2-oxobutanoate: step 2/2.</text>
</comment>
<dbReference type="Gene3D" id="3.40.50.720">
    <property type="entry name" value="NAD(P)-binding Rossmann-like Domain"/>
    <property type="match status" value="1"/>
</dbReference>
<feature type="domain" description="Ketopantoate reductase C-terminal" evidence="12">
    <location>
        <begin position="168"/>
        <end position="288"/>
    </location>
</feature>
<evidence type="ECO:0000256" key="9">
    <source>
        <dbReference type="ARBA" id="ARBA00048793"/>
    </source>
</evidence>
<evidence type="ECO:0000256" key="7">
    <source>
        <dbReference type="ARBA" id="ARBA00023002"/>
    </source>
</evidence>
<accession>A0A1B8H3W3</accession>
<dbReference type="Gene3D" id="1.10.1040.10">
    <property type="entry name" value="N-(1-d-carboxylethyl)-l-norvaline Dehydrogenase, domain 2"/>
    <property type="match status" value="1"/>
</dbReference>
<organism evidence="13 14">
    <name type="scientific">Morganella psychrotolerans</name>
    <dbReference type="NCBI Taxonomy" id="368603"/>
    <lineage>
        <taxon>Bacteria</taxon>
        <taxon>Pseudomonadati</taxon>
        <taxon>Pseudomonadota</taxon>
        <taxon>Gammaproteobacteria</taxon>
        <taxon>Enterobacterales</taxon>
        <taxon>Morganellaceae</taxon>
        <taxon>Morganella</taxon>
    </lineage>
</organism>